<name>A0ABT1S592_9FIRM</name>
<organism evidence="1 2">
    <name type="scientific">Tissierella carlieri</name>
    <dbReference type="NCBI Taxonomy" id="689904"/>
    <lineage>
        <taxon>Bacteria</taxon>
        <taxon>Bacillati</taxon>
        <taxon>Bacillota</taxon>
        <taxon>Tissierellia</taxon>
        <taxon>Tissierellales</taxon>
        <taxon>Tissierellaceae</taxon>
        <taxon>Tissierella</taxon>
    </lineage>
</organism>
<reference evidence="1 2" key="1">
    <citation type="submission" date="2022-06" db="EMBL/GenBank/DDBJ databases">
        <title>Isolation of gut microbiota from human fecal samples.</title>
        <authorList>
            <person name="Pamer E.G."/>
            <person name="Barat B."/>
            <person name="Waligurski E."/>
            <person name="Medina S."/>
            <person name="Paddock L."/>
            <person name="Mostad J."/>
        </authorList>
    </citation>
    <scope>NUCLEOTIDE SEQUENCE [LARGE SCALE GENOMIC DNA]</scope>
    <source>
        <strain evidence="1 2">DFI.7.95</strain>
    </source>
</reference>
<dbReference type="RefSeq" id="WP_256310135.1">
    <property type="nucleotide sequence ID" value="NZ_JANGAC010000001.1"/>
</dbReference>
<comment type="caution">
    <text evidence="1">The sequence shown here is derived from an EMBL/GenBank/DDBJ whole genome shotgun (WGS) entry which is preliminary data.</text>
</comment>
<sequence length="212" mass="24425">MFKIKRPAIIGLLVVLLVFTGYLNHQLTQQAQRKSSKDYQNHELIELAKNEKYQEDVETGMTELNIDPAEEVDIIDSTKTEENDALETMYTEASKNIKNYFVEYRLSRDKLRASLVDRLDIIVNNKNTSEDVRKEAQMEIMKLGNNSEKELQIEGLIKGKGFDDAIVFLTDKDIKIVVSSAELTEQDMVKILDIVKSETDYDNNNIKIMKKQ</sequence>
<dbReference type="InterPro" id="IPR038503">
    <property type="entry name" value="SpoIIIAH_sf"/>
</dbReference>
<dbReference type="Gene3D" id="1.10.287.4300">
    <property type="entry name" value="Stage III sporulation protein AH-like"/>
    <property type="match status" value="1"/>
</dbReference>
<evidence type="ECO:0000313" key="2">
    <source>
        <dbReference type="Proteomes" id="UP001524478"/>
    </source>
</evidence>
<accession>A0ABT1S592</accession>
<evidence type="ECO:0000313" key="1">
    <source>
        <dbReference type="EMBL" id="MCQ4921626.1"/>
    </source>
</evidence>
<dbReference type="EMBL" id="JANGAC010000001">
    <property type="protein sequence ID" value="MCQ4921626.1"/>
    <property type="molecule type" value="Genomic_DNA"/>
</dbReference>
<gene>
    <name evidence="1" type="ORF">NE686_00895</name>
</gene>
<keyword evidence="2" id="KW-1185">Reference proteome</keyword>
<dbReference type="Proteomes" id="UP001524478">
    <property type="component" value="Unassembled WGS sequence"/>
</dbReference>
<proteinExistence type="predicted"/>
<protein>
    <submittedName>
        <fullName evidence="1">SpoIIIAH-like family protein</fullName>
    </submittedName>
</protein>
<dbReference type="InterPro" id="IPR024232">
    <property type="entry name" value="SpoIIIAH"/>
</dbReference>
<dbReference type="Pfam" id="PF12685">
    <property type="entry name" value="SpoIIIAH"/>
    <property type="match status" value="1"/>
</dbReference>